<dbReference type="AlphaFoldDB" id="A0A420WKB5"/>
<evidence type="ECO:0000313" key="2">
    <source>
        <dbReference type="EMBL" id="RKQ71345.1"/>
    </source>
</evidence>
<dbReference type="CDD" id="cd08556">
    <property type="entry name" value="GDPD"/>
    <property type="match status" value="1"/>
</dbReference>
<dbReference type="SUPFAM" id="SSF51695">
    <property type="entry name" value="PLC-like phosphodiesterases"/>
    <property type="match status" value="1"/>
</dbReference>
<dbReference type="InParanoid" id="A0A420WKB5"/>
<dbReference type="RefSeq" id="WP_121099125.1">
    <property type="nucleotide sequence ID" value="NZ_RBII01000001.1"/>
</dbReference>
<keyword evidence="3" id="KW-1185">Reference proteome</keyword>
<accession>A0A420WKB5</accession>
<dbReference type="Pfam" id="PF03009">
    <property type="entry name" value="GDPD"/>
    <property type="match status" value="1"/>
</dbReference>
<dbReference type="PANTHER" id="PTHR46211">
    <property type="entry name" value="GLYCEROPHOSPHORYL DIESTER PHOSPHODIESTERASE"/>
    <property type="match status" value="1"/>
</dbReference>
<evidence type="ECO:0000313" key="3">
    <source>
        <dbReference type="Proteomes" id="UP000282211"/>
    </source>
</evidence>
<dbReference type="GO" id="GO:0008081">
    <property type="term" value="F:phosphoric diester hydrolase activity"/>
    <property type="evidence" value="ECO:0007669"/>
    <property type="project" value="InterPro"/>
</dbReference>
<dbReference type="EMBL" id="RBII01000001">
    <property type="protein sequence ID" value="RKQ71345.1"/>
    <property type="molecule type" value="Genomic_DNA"/>
</dbReference>
<dbReference type="InterPro" id="IPR017946">
    <property type="entry name" value="PLC-like_Pdiesterase_TIM-brl"/>
</dbReference>
<feature type="domain" description="GP-PDE" evidence="1">
    <location>
        <begin position="5"/>
        <end position="270"/>
    </location>
</feature>
<dbReference type="PROSITE" id="PS51704">
    <property type="entry name" value="GP_PDE"/>
    <property type="match status" value="1"/>
</dbReference>
<proteinExistence type="predicted"/>
<dbReference type="Gene3D" id="3.20.20.190">
    <property type="entry name" value="Phosphatidylinositol (PI) phosphodiesterase"/>
    <property type="match status" value="1"/>
</dbReference>
<gene>
    <name evidence="2" type="ORF">DES40_0659</name>
</gene>
<dbReference type="InterPro" id="IPR030395">
    <property type="entry name" value="GP_PDE_dom"/>
</dbReference>
<evidence type="ECO:0000259" key="1">
    <source>
        <dbReference type="PROSITE" id="PS51704"/>
    </source>
</evidence>
<dbReference type="GO" id="GO:0006629">
    <property type="term" value="P:lipid metabolic process"/>
    <property type="evidence" value="ECO:0007669"/>
    <property type="project" value="InterPro"/>
</dbReference>
<sequence>MVEFSALISHRFRGFTDKENTIDGLNAALEFGVKQVEFDIRVTRCGTPLIYHDEHAKDAQGKTHHICDLMADGINALGGDFSQMPTAEALFKAIADHANKNCTLLIDIKDAGFEEAIYALVMAYKLENRVVWVSWLPEVLYALNDIKPDQQLCLSHWCRRPGRNTRAIHHVFFAQKGHIPRPDRKVVVGERSGWFVDGPLRGDLRRILTHVCVPAGQVWPELVRQYQRDNIKVSAFSYTDANILESESKKLKLNDYFSDNKDLFDYLIER</sequence>
<reference evidence="2 3" key="1">
    <citation type="submission" date="2018-10" db="EMBL/GenBank/DDBJ databases">
        <title>Genomic Encyclopedia of Type Strains, Phase IV (KMG-IV): sequencing the most valuable type-strain genomes for metagenomic binning, comparative biology and taxonomic classification.</title>
        <authorList>
            <person name="Goeker M."/>
        </authorList>
    </citation>
    <scope>NUCLEOTIDE SEQUENCE [LARGE SCALE GENOMIC DNA]</scope>
    <source>
        <strain evidence="2 3">DSM 22008</strain>
    </source>
</reference>
<comment type="caution">
    <text evidence="2">The sequence shown here is derived from an EMBL/GenBank/DDBJ whole genome shotgun (WGS) entry which is preliminary data.</text>
</comment>
<name>A0A420WKB5_9PROT</name>
<protein>
    <submittedName>
        <fullName evidence="2">Glycerophosphoryl diester phosphodiesterase family protein</fullName>
    </submittedName>
</protein>
<dbReference type="OrthoDB" id="384721at2"/>
<dbReference type="PANTHER" id="PTHR46211:SF14">
    <property type="entry name" value="GLYCEROPHOSPHODIESTER PHOSPHODIESTERASE"/>
    <property type="match status" value="1"/>
</dbReference>
<organism evidence="2 3">
    <name type="scientific">Litorimonas taeanensis</name>
    <dbReference type="NCBI Taxonomy" id="568099"/>
    <lineage>
        <taxon>Bacteria</taxon>
        <taxon>Pseudomonadati</taxon>
        <taxon>Pseudomonadota</taxon>
        <taxon>Alphaproteobacteria</taxon>
        <taxon>Maricaulales</taxon>
        <taxon>Robiginitomaculaceae</taxon>
    </lineage>
</organism>
<dbReference type="Proteomes" id="UP000282211">
    <property type="component" value="Unassembled WGS sequence"/>
</dbReference>